<dbReference type="SUPFAM" id="SSF53335">
    <property type="entry name" value="S-adenosyl-L-methionine-dependent methyltransferases"/>
    <property type="match status" value="1"/>
</dbReference>
<proteinExistence type="predicted"/>
<feature type="domain" description="Methyltransferase" evidence="1">
    <location>
        <begin position="90"/>
        <end position="176"/>
    </location>
</feature>
<protein>
    <recommendedName>
        <fullName evidence="1">Methyltransferase domain-containing protein</fullName>
    </recommendedName>
</protein>
<dbReference type="EMBL" id="BONU01000021">
    <property type="protein sequence ID" value="GIG74690.1"/>
    <property type="molecule type" value="Genomic_DNA"/>
</dbReference>
<reference evidence="2" key="1">
    <citation type="submission" date="2021-01" db="EMBL/GenBank/DDBJ databases">
        <title>Whole genome shotgun sequence of Planosporangium flavigriseum NBRC 105377.</title>
        <authorList>
            <person name="Komaki H."/>
            <person name="Tamura T."/>
        </authorList>
    </citation>
    <scope>NUCLEOTIDE SEQUENCE</scope>
    <source>
        <strain evidence="2">NBRC 105377</strain>
    </source>
</reference>
<dbReference type="Proteomes" id="UP000653674">
    <property type="component" value="Unassembled WGS sequence"/>
</dbReference>
<sequence length="288" mass="31459">MPAGTLPPLAVPDRLLLTLPGSVAVARAHCEASCFPYHAAWRLCRRAGLKGHPGWHTGFYAQTLDTHPLPAHQPVRVLICAASDEMMLAVLARLVGARRLLVTLVDSCRTPLLLAAAYARRHHVALTTAQARAPELPDWDTRFDLVITDGLLSLLPHPRDADALLARLAAALDPDGLLLYTTRIARSGALEYDRLGRAIQAAAARLAWRGPRDERRDLAHSVRTRRSRPNPFASPDDVRAAFARHFSNIRLISRSRPHTLAVRLHPSTRRGTGSISVGIAATHPRSAS</sequence>
<dbReference type="RefSeq" id="WP_168078372.1">
    <property type="nucleotide sequence ID" value="NZ_BAAAQJ010000021.1"/>
</dbReference>
<accession>A0A8J3LPX5</accession>
<comment type="caution">
    <text evidence="2">The sequence shown here is derived from an EMBL/GenBank/DDBJ whole genome shotgun (WGS) entry which is preliminary data.</text>
</comment>
<evidence type="ECO:0000259" key="1">
    <source>
        <dbReference type="Pfam" id="PF13649"/>
    </source>
</evidence>
<dbReference type="Pfam" id="PF13649">
    <property type="entry name" value="Methyltransf_25"/>
    <property type="match status" value="1"/>
</dbReference>
<dbReference type="AlphaFoldDB" id="A0A8J3LPX5"/>
<dbReference type="InterPro" id="IPR029063">
    <property type="entry name" value="SAM-dependent_MTases_sf"/>
</dbReference>
<evidence type="ECO:0000313" key="3">
    <source>
        <dbReference type="Proteomes" id="UP000653674"/>
    </source>
</evidence>
<dbReference type="InterPro" id="IPR041698">
    <property type="entry name" value="Methyltransf_25"/>
</dbReference>
<name>A0A8J3LPX5_9ACTN</name>
<dbReference type="Gene3D" id="3.40.50.150">
    <property type="entry name" value="Vaccinia Virus protein VP39"/>
    <property type="match status" value="1"/>
</dbReference>
<gene>
    <name evidence="2" type="ORF">Pfl04_30940</name>
</gene>
<evidence type="ECO:0000313" key="2">
    <source>
        <dbReference type="EMBL" id="GIG74690.1"/>
    </source>
</evidence>
<organism evidence="2 3">
    <name type="scientific">Planosporangium flavigriseum</name>
    <dbReference type="NCBI Taxonomy" id="373681"/>
    <lineage>
        <taxon>Bacteria</taxon>
        <taxon>Bacillati</taxon>
        <taxon>Actinomycetota</taxon>
        <taxon>Actinomycetes</taxon>
        <taxon>Micromonosporales</taxon>
        <taxon>Micromonosporaceae</taxon>
        <taxon>Planosporangium</taxon>
    </lineage>
</organism>
<keyword evidence="3" id="KW-1185">Reference proteome</keyword>